<dbReference type="GO" id="GO:0004729">
    <property type="term" value="F:oxygen-dependent protoporphyrinogen oxidase activity"/>
    <property type="evidence" value="ECO:0007669"/>
    <property type="project" value="UniProtKB-EC"/>
</dbReference>
<proteinExistence type="predicted"/>
<dbReference type="Gene3D" id="1.10.3110.10">
    <property type="entry name" value="protoporphyrinogen ix oxidase, domain 3"/>
    <property type="match status" value="1"/>
</dbReference>
<dbReference type="PATRIC" id="fig|1255043.3.peg.100"/>
<dbReference type="EMBL" id="CP003989">
    <property type="protein sequence ID" value="AGA31813.1"/>
    <property type="molecule type" value="Genomic_DNA"/>
</dbReference>
<dbReference type="RefSeq" id="WP_015256971.1">
    <property type="nucleotide sequence ID" value="NC_019902.2"/>
</dbReference>
<sequence>MRTAIIGAGISGLTTAFYLLRERPDREVHVFDAAAIPGGTMRTVTQDGFHFEAGGNGFLTNKPDSMQLAKDAGAQDLLMPSSDQARKRYIFTDRLHRLPESPGLFLRSKLIGFGDKLRVAGEVFVSPRRRGGGEETLQEFGYRRVGKGFTDVFLDAMTAGIYATTPDRVSVNAAFPLVVRLEQEHGGLFRGMLARRKKQAGPGGILMSFKSGVGTFIGHLRAQTPAQWHLGEPVTEVVRATSGYRVRAGDFEEGFDQVVVSTPSHAASAMLRRLDPDLSAGLAAIEYSPVAVVGLGWKELDHPLDGFGLLTTTSAGLPVLGVLWDSSIFPDRAPDGAKSVRVMIGGQRNPELVDQDEAGLIATAREGLRLTMGVEREPDVSFVQRWDRGIPSYRVGHIAAVDALFKQLDRYPGLYLGGNAYRGIAMNDCVRNGRELAERLAAAE</sequence>
<protein>
    <submittedName>
        <fullName evidence="8">Protoporphyrinogen IX oxidase, aerobic</fullName>
        <ecNumber evidence="8">1.3.3.4</ecNumber>
    </submittedName>
</protein>
<keyword evidence="3" id="KW-0274">FAD</keyword>
<dbReference type="PANTHER" id="PTHR42923">
    <property type="entry name" value="PROTOPORPHYRINOGEN OXIDASE"/>
    <property type="match status" value="1"/>
</dbReference>
<dbReference type="eggNOG" id="COG1232">
    <property type="taxonomic scope" value="Bacteria"/>
</dbReference>
<dbReference type="SUPFAM" id="SSF51905">
    <property type="entry name" value="FAD/NAD(P)-binding domain"/>
    <property type="match status" value="1"/>
</dbReference>
<dbReference type="Proteomes" id="UP000010809">
    <property type="component" value="Chromosome"/>
</dbReference>
<comment type="cofactor">
    <cofactor evidence="1">
        <name>FAD</name>
        <dbReference type="ChEBI" id="CHEBI:57692"/>
    </cofactor>
</comment>
<reference evidence="8" key="1">
    <citation type="submission" date="2015-12" db="EMBL/GenBank/DDBJ databases">
        <authorList>
            <person name="Tikhonova T.V."/>
            <person name="Pavlov A.R."/>
            <person name="Beletsky A.V."/>
            <person name="Mardanov A.V."/>
            <person name="Sorokin D.Y."/>
            <person name="Ravin N.V."/>
            <person name="Popov V.O."/>
        </authorList>
    </citation>
    <scope>NUCLEOTIDE SEQUENCE</scope>
    <source>
        <strain evidence="8">DSM 14787</strain>
    </source>
</reference>
<dbReference type="InterPro" id="IPR002937">
    <property type="entry name" value="Amino_oxidase"/>
</dbReference>
<dbReference type="SUPFAM" id="SSF54373">
    <property type="entry name" value="FAD-linked reductases, C-terminal domain"/>
    <property type="match status" value="1"/>
</dbReference>
<evidence type="ECO:0000256" key="3">
    <source>
        <dbReference type="ARBA" id="ARBA00022827"/>
    </source>
</evidence>
<organism evidence="8 9">
    <name type="scientific">Thioalkalivibrio nitratireducens (strain DSM 14787 / UNIQEM 213 / ALEN2)</name>
    <dbReference type="NCBI Taxonomy" id="1255043"/>
    <lineage>
        <taxon>Bacteria</taxon>
        <taxon>Pseudomonadati</taxon>
        <taxon>Pseudomonadota</taxon>
        <taxon>Gammaproteobacteria</taxon>
        <taxon>Chromatiales</taxon>
        <taxon>Ectothiorhodospiraceae</taxon>
        <taxon>Thioalkalivibrio</taxon>
    </lineage>
</organism>
<evidence type="ECO:0000313" key="8">
    <source>
        <dbReference type="EMBL" id="AGA31813.1"/>
    </source>
</evidence>
<evidence type="ECO:0000259" key="7">
    <source>
        <dbReference type="Pfam" id="PF01593"/>
    </source>
</evidence>
<comment type="pathway">
    <text evidence="6">Porphyrin-containing compound metabolism.</text>
</comment>
<dbReference type="HOGENOM" id="CLU_009629_3_0_6"/>
<evidence type="ECO:0000313" key="9">
    <source>
        <dbReference type="Proteomes" id="UP000010809"/>
    </source>
</evidence>
<dbReference type="Gene3D" id="3.50.50.60">
    <property type="entry name" value="FAD/NAD(P)-binding domain"/>
    <property type="match status" value="1"/>
</dbReference>
<dbReference type="AlphaFoldDB" id="L0DS25"/>
<feature type="domain" description="Amine oxidase" evidence="7">
    <location>
        <begin position="10"/>
        <end position="440"/>
    </location>
</feature>
<dbReference type="InterPro" id="IPR050464">
    <property type="entry name" value="Zeta_carotene_desat/Oxidored"/>
</dbReference>
<dbReference type="NCBIfam" id="TIGR00562">
    <property type="entry name" value="proto_IX_ox"/>
    <property type="match status" value="1"/>
</dbReference>
<dbReference type="OrthoDB" id="3450553at2"/>
<evidence type="ECO:0000256" key="5">
    <source>
        <dbReference type="ARBA" id="ARBA00023133"/>
    </source>
</evidence>
<keyword evidence="5" id="KW-0350">Heme biosynthesis</keyword>
<gene>
    <name evidence="8" type="primary">hemY [H]</name>
    <name evidence="8" type="ordered locus">TVNIR_0100</name>
</gene>
<dbReference type="InterPro" id="IPR004572">
    <property type="entry name" value="Protoporphyrinogen_oxidase"/>
</dbReference>
<accession>L0DS25</accession>
<dbReference type="InterPro" id="IPR036188">
    <property type="entry name" value="FAD/NAD-bd_sf"/>
</dbReference>
<evidence type="ECO:0000256" key="2">
    <source>
        <dbReference type="ARBA" id="ARBA00022630"/>
    </source>
</evidence>
<dbReference type="Gene3D" id="3.90.660.20">
    <property type="entry name" value="Protoporphyrinogen oxidase, mitochondrial, domain 2"/>
    <property type="match status" value="1"/>
</dbReference>
<keyword evidence="9" id="KW-1185">Reference proteome</keyword>
<dbReference type="Pfam" id="PF01593">
    <property type="entry name" value="Amino_oxidase"/>
    <property type="match status" value="1"/>
</dbReference>
<evidence type="ECO:0000256" key="1">
    <source>
        <dbReference type="ARBA" id="ARBA00001974"/>
    </source>
</evidence>
<name>L0DS25_THIND</name>
<dbReference type="STRING" id="1255043.TVNIR_0100"/>
<dbReference type="EC" id="1.3.3.4" evidence="8"/>
<keyword evidence="2" id="KW-0285">Flavoprotein</keyword>
<keyword evidence="4 8" id="KW-0560">Oxidoreductase</keyword>
<evidence type="ECO:0000256" key="6">
    <source>
        <dbReference type="ARBA" id="ARBA00023444"/>
    </source>
</evidence>
<dbReference type="GO" id="GO:0006783">
    <property type="term" value="P:heme biosynthetic process"/>
    <property type="evidence" value="ECO:0007669"/>
    <property type="project" value="UniProtKB-KW"/>
</dbReference>
<dbReference type="PANTHER" id="PTHR42923:SF3">
    <property type="entry name" value="PROTOPORPHYRINOGEN OXIDASE"/>
    <property type="match status" value="1"/>
</dbReference>
<evidence type="ECO:0000256" key="4">
    <source>
        <dbReference type="ARBA" id="ARBA00023002"/>
    </source>
</evidence>
<dbReference type="KEGG" id="tni:TVNIR_0100"/>